<dbReference type="AlphaFoldDB" id="A0A5C3PSK9"/>
<proteinExistence type="predicted"/>
<keyword evidence="1" id="KW-0732">Signal</keyword>
<feature type="signal peptide" evidence="1">
    <location>
        <begin position="1"/>
        <end position="16"/>
    </location>
</feature>
<evidence type="ECO:0000313" key="3">
    <source>
        <dbReference type="Proteomes" id="UP000308197"/>
    </source>
</evidence>
<protein>
    <submittedName>
        <fullName evidence="2">Uncharacterized protein</fullName>
    </submittedName>
</protein>
<feature type="chain" id="PRO_5023132341" evidence="1">
    <location>
        <begin position="17"/>
        <end position="149"/>
    </location>
</feature>
<dbReference type="InParanoid" id="A0A5C3PSK9"/>
<evidence type="ECO:0000313" key="2">
    <source>
        <dbReference type="EMBL" id="TFK92794.1"/>
    </source>
</evidence>
<sequence length="149" mass="16698">MLLLAALARKLQLSMAQNGATSTTAHPENGRSTMYMASEGICHRAYYTVTDIWQAGYGRSASKTLATIGEVQSIMRYKPYLACTSCPYKLREHWTRSDIHRDFFKSAAHSQIFSCPLSRRSLRAWSAAHPNPWGSLPNSRRPGSAMQML</sequence>
<organism evidence="2 3">
    <name type="scientific">Polyporus arcularius HHB13444</name>
    <dbReference type="NCBI Taxonomy" id="1314778"/>
    <lineage>
        <taxon>Eukaryota</taxon>
        <taxon>Fungi</taxon>
        <taxon>Dikarya</taxon>
        <taxon>Basidiomycota</taxon>
        <taxon>Agaricomycotina</taxon>
        <taxon>Agaricomycetes</taxon>
        <taxon>Polyporales</taxon>
        <taxon>Polyporaceae</taxon>
        <taxon>Polyporus</taxon>
    </lineage>
</organism>
<gene>
    <name evidence="2" type="ORF">K466DRAFT_195537</name>
</gene>
<keyword evidence="3" id="KW-1185">Reference proteome</keyword>
<evidence type="ECO:0000256" key="1">
    <source>
        <dbReference type="SAM" id="SignalP"/>
    </source>
</evidence>
<reference evidence="2 3" key="1">
    <citation type="journal article" date="2019" name="Nat. Ecol. Evol.">
        <title>Megaphylogeny resolves global patterns of mushroom evolution.</title>
        <authorList>
            <person name="Varga T."/>
            <person name="Krizsan K."/>
            <person name="Foldi C."/>
            <person name="Dima B."/>
            <person name="Sanchez-Garcia M."/>
            <person name="Sanchez-Ramirez S."/>
            <person name="Szollosi G.J."/>
            <person name="Szarkandi J.G."/>
            <person name="Papp V."/>
            <person name="Albert L."/>
            <person name="Andreopoulos W."/>
            <person name="Angelini C."/>
            <person name="Antonin V."/>
            <person name="Barry K.W."/>
            <person name="Bougher N.L."/>
            <person name="Buchanan P."/>
            <person name="Buyck B."/>
            <person name="Bense V."/>
            <person name="Catcheside P."/>
            <person name="Chovatia M."/>
            <person name="Cooper J."/>
            <person name="Damon W."/>
            <person name="Desjardin D."/>
            <person name="Finy P."/>
            <person name="Geml J."/>
            <person name="Haridas S."/>
            <person name="Hughes K."/>
            <person name="Justo A."/>
            <person name="Karasinski D."/>
            <person name="Kautmanova I."/>
            <person name="Kiss B."/>
            <person name="Kocsube S."/>
            <person name="Kotiranta H."/>
            <person name="LaButti K.M."/>
            <person name="Lechner B.E."/>
            <person name="Liimatainen K."/>
            <person name="Lipzen A."/>
            <person name="Lukacs Z."/>
            <person name="Mihaltcheva S."/>
            <person name="Morgado L.N."/>
            <person name="Niskanen T."/>
            <person name="Noordeloos M.E."/>
            <person name="Ohm R.A."/>
            <person name="Ortiz-Santana B."/>
            <person name="Ovrebo C."/>
            <person name="Racz N."/>
            <person name="Riley R."/>
            <person name="Savchenko A."/>
            <person name="Shiryaev A."/>
            <person name="Soop K."/>
            <person name="Spirin V."/>
            <person name="Szebenyi C."/>
            <person name="Tomsovsky M."/>
            <person name="Tulloss R.E."/>
            <person name="Uehling J."/>
            <person name="Grigoriev I.V."/>
            <person name="Vagvolgyi C."/>
            <person name="Papp T."/>
            <person name="Martin F.M."/>
            <person name="Miettinen O."/>
            <person name="Hibbett D.S."/>
            <person name="Nagy L.G."/>
        </authorList>
    </citation>
    <scope>NUCLEOTIDE SEQUENCE [LARGE SCALE GENOMIC DNA]</scope>
    <source>
        <strain evidence="2 3">HHB13444</strain>
    </source>
</reference>
<dbReference type="EMBL" id="ML210992">
    <property type="protein sequence ID" value="TFK92794.1"/>
    <property type="molecule type" value="Genomic_DNA"/>
</dbReference>
<name>A0A5C3PSK9_9APHY</name>
<accession>A0A5C3PSK9</accession>
<dbReference type="Proteomes" id="UP000308197">
    <property type="component" value="Unassembled WGS sequence"/>
</dbReference>